<name>A0ABP2IYT2_9ACTN</name>
<accession>A0ABP2IYT2</accession>
<dbReference type="NCBIfam" id="TIGR00011">
    <property type="entry name" value="YbaK_EbsC"/>
    <property type="match status" value="1"/>
</dbReference>
<dbReference type="EC" id="4.2.-.-" evidence="4"/>
<proteinExistence type="inferred from homology"/>
<organism evidence="6 7">
    <name type="scientific">Fannyhessea vaginae PB189-T1-4</name>
    <dbReference type="NCBI Taxonomy" id="866774"/>
    <lineage>
        <taxon>Bacteria</taxon>
        <taxon>Bacillati</taxon>
        <taxon>Actinomycetota</taxon>
        <taxon>Coriobacteriia</taxon>
        <taxon>Coriobacteriales</taxon>
        <taxon>Atopobiaceae</taxon>
        <taxon>Fannyhessea</taxon>
    </lineage>
</organism>
<gene>
    <name evidence="6" type="ORF">HMPREF9248_0709</name>
</gene>
<evidence type="ECO:0000256" key="4">
    <source>
        <dbReference type="PIRNR" id="PIRNR006181"/>
    </source>
</evidence>
<dbReference type="InterPro" id="IPR036754">
    <property type="entry name" value="YbaK/aa-tRNA-synt-asso_dom_sf"/>
</dbReference>
<evidence type="ECO:0000256" key="1">
    <source>
        <dbReference type="ARBA" id="ARBA00009798"/>
    </source>
</evidence>
<evidence type="ECO:0000256" key="2">
    <source>
        <dbReference type="ARBA" id="ARBA00022917"/>
    </source>
</evidence>
<dbReference type="InterPro" id="IPR007214">
    <property type="entry name" value="YbaK/aa-tRNA-synth-assoc-dom"/>
</dbReference>
<sequence>MKHTAHTHKTNAERILAQQQIAFEAFEYDVDHENLHVGIGVRVADVLGLNPDCCFKTLVLHNTHGDCFVCCIPSSCELDLKKVSAAAHEKSLSMLPPAQLEQACGYVRGGCSPIGMKKAYPVFIDESCMLFSEMYISGGRRGLTLKLAPQGLIDATSAQVIDIIHV</sequence>
<dbReference type="SUPFAM" id="SSF55826">
    <property type="entry name" value="YbaK/ProRS associated domain"/>
    <property type="match status" value="1"/>
</dbReference>
<dbReference type="Proteomes" id="UP000004431">
    <property type="component" value="Unassembled WGS sequence"/>
</dbReference>
<evidence type="ECO:0000256" key="3">
    <source>
        <dbReference type="ARBA" id="ARBA00023239"/>
    </source>
</evidence>
<dbReference type="CDD" id="cd00002">
    <property type="entry name" value="YbaK_deacylase"/>
    <property type="match status" value="1"/>
</dbReference>
<evidence type="ECO:0000313" key="6">
    <source>
        <dbReference type="EMBL" id="EFL43595.1"/>
    </source>
</evidence>
<dbReference type="InterPro" id="IPR004369">
    <property type="entry name" value="Prolyl-tRNA_editing_YbaK/EbsC"/>
</dbReference>
<evidence type="ECO:0000313" key="7">
    <source>
        <dbReference type="Proteomes" id="UP000004431"/>
    </source>
</evidence>
<comment type="similarity">
    <text evidence="1 4">Belongs to the prolyl-tRNA editing family. YbaK/EbsC subfamily.</text>
</comment>
<dbReference type="Gene3D" id="3.90.960.10">
    <property type="entry name" value="YbaK/aminoacyl-tRNA synthetase-associated domain"/>
    <property type="match status" value="1"/>
</dbReference>
<keyword evidence="7" id="KW-1185">Reference proteome</keyword>
<dbReference type="PANTHER" id="PTHR30411">
    <property type="entry name" value="CYTOPLASMIC PROTEIN"/>
    <property type="match status" value="1"/>
</dbReference>
<comment type="caution">
    <text evidence="6">The sequence shown here is derived from an EMBL/GenBank/DDBJ whole genome shotgun (WGS) entry which is preliminary data.</text>
</comment>
<keyword evidence="2 4" id="KW-0648">Protein biosynthesis</keyword>
<dbReference type="PIRSF" id="PIRSF006181">
    <property type="entry name" value="EbsC_YbaK"/>
    <property type="match status" value="1"/>
</dbReference>
<feature type="domain" description="YbaK/aminoacyl-tRNA synthetase-associated" evidence="5">
    <location>
        <begin position="43"/>
        <end position="154"/>
    </location>
</feature>
<reference evidence="6 7" key="1">
    <citation type="submission" date="2010-08" db="EMBL/GenBank/DDBJ databases">
        <authorList>
            <person name="Durkin A.S."/>
            <person name="Madupu R."/>
            <person name="Torralba M."/>
            <person name="Gillis M."/>
            <person name="Methe B."/>
            <person name="Sutton G."/>
            <person name="Nelson K.E."/>
        </authorList>
    </citation>
    <scope>NUCLEOTIDE SEQUENCE [LARGE SCALE GENOMIC DNA]</scope>
    <source>
        <strain evidence="6 7">PB189-T1-4</strain>
    </source>
</reference>
<dbReference type="RefSeq" id="WP_006304723.1">
    <property type="nucleotide sequence ID" value="NZ_AEDQ01000033.1"/>
</dbReference>
<dbReference type="PANTHER" id="PTHR30411:SF0">
    <property type="entry name" value="CYS-TRNA(PRO)_CYS-TRNA(CYS) DEACYLASE YBAK"/>
    <property type="match status" value="1"/>
</dbReference>
<protein>
    <recommendedName>
        <fullName evidence="4">Cys-tRNA(Pro)/Cys-tRNA(Cys) deacylase</fullName>
        <ecNumber evidence="4">4.2.-.-</ecNumber>
    </recommendedName>
</protein>
<evidence type="ECO:0000259" key="5">
    <source>
        <dbReference type="Pfam" id="PF04073"/>
    </source>
</evidence>
<dbReference type="EMBL" id="AEDQ01000033">
    <property type="protein sequence ID" value="EFL43595.1"/>
    <property type="molecule type" value="Genomic_DNA"/>
</dbReference>
<keyword evidence="3 4" id="KW-0456">Lyase</keyword>
<dbReference type="Pfam" id="PF04073">
    <property type="entry name" value="tRNA_edit"/>
    <property type="match status" value="1"/>
</dbReference>